<evidence type="ECO:0000313" key="4">
    <source>
        <dbReference type="Proteomes" id="UP000467841"/>
    </source>
</evidence>
<dbReference type="OrthoDB" id="1306118at2759"/>
<reference evidence="3" key="1">
    <citation type="submission" date="2020-01" db="EMBL/GenBank/DDBJ databases">
        <authorList>
            <person name="Mishra B."/>
        </authorList>
    </citation>
    <scope>NUCLEOTIDE SEQUENCE [LARGE SCALE GENOMIC DNA]</scope>
</reference>
<dbReference type="InterPro" id="IPR036397">
    <property type="entry name" value="RNaseH_sf"/>
</dbReference>
<dbReference type="GO" id="GO:0003676">
    <property type="term" value="F:nucleic acid binding"/>
    <property type="evidence" value="ECO:0007669"/>
    <property type="project" value="InterPro"/>
</dbReference>
<feature type="domain" description="RNase H type-1" evidence="2">
    <location>
        <begin position="3"/>
        <end position="60"/>
    </location>
</feature>
<dbReference type="InterPro" id="IPR002156">
    <property type="entry name" value="RNaseH_domain"/>
</dbReference>
<dbReference type="EMBL" id="CACVBM020001274">
    <property type="protein sequence ID" value="CAA7043004.1"/>
    <property type="molecule type" value="Genomic_DNA"/>
</dbReference>
<evidence type="ECO:0000256" key="1">
    <source>
        <dbReference type="SAM" id="MobiDB-lite"/>
    </source>
</evidence>
<keyword evidence="4" id="KW-1185">Reference proteome</keyword>
<evidence type="ECO:0000313" key="3">
    <source>
        <dbReference type="EMBL" id="CAA7043004.1"/>
    </source>
</evidence>
<protein>
    <recommendedName>
        <fullName evidence="2">RNase H type-1 domain-containing protein</fullName>
    </recommendedName>
</protein>
<sequence length="155" mass="17232">MNFQNDCADLVKMVSRPRERPSFEIILEEVEKCKKKFQAFSLTHIPRTKNKKADKLARSAGAQTYNVERANADLDLSSLATAANDEDERIWFSAVPKALPDKTSSPAPCRLPSMRQTKLDSGSPPFRNLSPTNHRCSVTTSSADSRFLTGINSDT</sequence>
<gene>
    <name evidence="3" type="ORF">MERR_LOCUS30239</name>
</gene>
<dbReference type="Gene3D" id="3.30.420.10">
    <property type="entry name" value="Ribonuclease H-like superfamily/Ribonuclease H"/>
    <property type="match status" value="1"/>
</dbReference>
<comment type="caution">
    <text evidence="3">The sequence shown here is derived from an EMBL/GenBank/DDBJ whole genome shotgun (WGS) entry which is preliminary data.</text>
</comment>
<dbReference type="GO" id="GO:0004523">
    <property type="term" value="F:RNA-DNA hybrid ribonuclease activity"/>
    <property type="evidence" value="ECO:0007669"/>
    <property type="project" value="InterPro"/>
</dbReference>
<organism evidence="3 4">
    <name type="scientific">Microthlaspi erraticum</name>
    <dbReference type="NCBI Taxonomy" id="1685480"/>
    <lineage>
        <taxon>Eukaryota</taxon>
        <taxon>Viridiplantae</taxon>
        <taxon>Streptophyta</taxon>
        <taxon>Embryophyta</taxon>
        <taxon>Tracheophyta</taxon>
        <taxon>Spermatophyta</taxon>
        <taxon>Magnoliopsida</taxon>
        <taxon>eudicotyledons</taxon>
        <taxon>Gunneridae</taxon>
        <taxon>Pentapetalae</taxon>
        <taxon>rosids</taxon>
        <taxon>malvids</taxon>
        <taxon>Brassicales</taxon>
        <taxon>Brassicaceae</taxon>
        <taxon>Coluteocarpeae</taxon>
        <taxon>Microthlaspi</taxon>
    </lineage>
</organism>
<feature type="region of interest" description="Disordered" evidence="1">
    <location>
        <begin position="99"/>
        <end position="155"/>
    </location>
</feature>
<dbReference type="Pfam" id="PF13456">
    <property type="entry name" value="RVT_3"/>
    <property type="match status" value="1"/>
</dbReference>
<evidence type="ECO:0000259" key="2">
    <source>
        <dbReference type="Pfam" id="PF13456"/>
    </source>
</evidence>
<name>A0A6D2K4J3_9BRAS</name>
<accession>A0A6D2K4J3</accession>
<proteinExistence type="predicted"/>
<feature type="compositionally biased region" description="Polar residues" evidence="1">
    <location>
        <begin position="129"/>
        <end position="155"/>
    </location>
</feature>
<dbReference type="Proteomes" id="UP000467841">
    <property type="component" value="Unassembled WGS sequence"/>
</dbReference>
<dbReference type="AlphaFoldDB" id="A0A6D2K4J3"/>